<evidence type="ECO:0000259" key="1">
    <source>
        <dbReference type="Pfam" id="PF23310"/>
    </source>
</evidence>
<proteinExistence type="predicted"/>
<accession>A0ABD1UXZ8</accession>
<sequence>MTRHSRGKIMRKNAKRIVSTIRTIPIELSSDIMARVAANSLTDITNVKLSCKVLNEIAEDPYVYQNVSLKKFRVVQWKSLSKEETAFLNKCSEFGNPEFLYRKGVVDYFSRNELDSAYECLRNAASRGHIGALYKNNCGTRNQFVTIPKDMKLHIQKNVGELNNLSQRLYIVVGKGASCDNFVVD</sequence>
<dbReference type="Pfam" id="PF23310">
    <property type="entry name" value="TPR_27"/>
    <property type="match status" value="1"/>
</dbReference>
<protein>
    <submittedName>
        <fullName evidence="2">F-box protein</fullName>
    </submittedName>
</protein>
<dbReference type="InterPro" id="IPR040338">
    <property type="entry name" value="At1g67623-like"/>
</dbReference>
<evidence type="ECO:0000313" key="2">
    <source>
        <dbReference type="EMBL" id="KAL2529583.1"/>
    </source>
</evidence>
<dbReference type="PANTHER" id="PTHR33784:SF10">
    <property type="entry name" value="F-BOX PROTEIN"/>
    <property type="match status" value="1"/>
</dbReference>
<evidence type="ECO:0000313" key="3">
    <source>
        <dbReference type="Proteomes" id="UP001604277"/>
    </source>
</evidence>
<dbReference type="AlphaFoldDB" id="A0ABD1UXZ8"/>
<feature type="domain" description="At2g35280-like TPR" evidence="1">
    <location>
        <begin position="71"/>
        <end position="134"/>
    </location>
</feature>
<reference evidence="3" key="1">
    <citation type="submission" date="2024-07" db="EMBL/GenBank/DDBJ databases">
        <title>Two chromosome-level genome assemblies of Korean endemic species Abeliophyllum distichum and Forsythia ovata (Oleaceae).</title>
        <authorList>
            <person name="Jang H."/>
        </authorList>
    </citation>
    <scope>NUCLEOTIDE SEQUENCE [LARGE SCALE GENOMIC DNA]</scope>
</reference>
<dbReference type="Proteomes" id="UP001604277">
    <property type="component" value="Unassembled WGS sequence"/>
</dbReference>
<dbReference type="EMBL" id="JBFOLJ010000006">
    <property type="protein sequence ID" value="KAL2529583.1"/>
    <property type="molecule type" value="Genomic_DNA"/>
</dbReference>
<gene>
    <name evidence="2" type="ORF">Fot_22184</name>
</gene>
<organism evidence="2 3">
    <name type="scientific">Forsythia ovata</name>
    <dbReference type="NCBI Taxonomy" id="205694"/>
    <lineage>
        <taxon>Eukaryota</taxon>
        <taxon>Viridiplantae</taxon>
        <taxon>Streptophyta</taxon>
        <taxon>Embryophyta</taxon>
        <taxon>Tracheophyta</taxon>
        <taxon>Spermatophyta</taxon>
        <taxon>Magnoliopsida</taxon>
        <taxon>eudicotyledons</taxon>
        <taxon>Gunneridae</taxon>
        <taxon>Pentapetalae</taxon>
        <taxon>asterids</taxon>
        <taxon>lamiids</taxon>
        <taxon>Lamiales</taxon>
        <taxon>Oleaceae</taxon>
        <taxon>Forsythieae</taxon>
        <taxon>Forsythia</taxon>
    </lineage>
</organism>
<keyword evidence="3" id="KW-1185">Reference proteome</keyword>
<dbReference type="InterPro" id="IPR057136">
    <property type="entry name" value="At2g35280_TPR_dom"/>
</dbReference>
<name>A0ABD1UXZ8_9LAMI</name>
<dbReference type="PANTHER" id="PTHR33784">
    <property type="entry name" value="OS05G0482100 PROTEIN"/>
    <property type="match status" value="1"/>
</dbReference>
<comment type="caution">
    <text evidence="2">The sequence shown here is derived from an EMBL/GenBank/DDBJ whole genome shotgun (WGS) entry which is preliminary data.</text>
</comment>